<evidence type="ECO:0000259" key="1">
    <source>
        <dbReference type="PROSITE" id="PS50011"/>
    </source>
</evidence>
<dbReference type="Gene3D" id="1.10.510.10">
    <property type="entry name" value="Transferase(Phosphotransferase) domain 1"/>
    <property type="match status" value="1"/>
</dbReference>
<gene>
    <name evidence="2" type="ORF">Afil01_50740</name>
</gene>
<evidence type="ECO:0000313" key="3">
    <source>
        <dbReference type="Proteomes" id="UP001165079"/>
    </source>
</evidence>
<dbReference type="InterPro" id="IPR011009">
    <property type="entry name" value="Kinase-like_dom_sf"/>
</dbReference>
<protein>
    <recommendedName>
        <fullName evidence="1">Protein kinase domain-containing protein</fullName>
    </recommendedName>
</protein>
<sequence length="590" mass="58517">MTAPLHRDATASVHALPGPALRILGERPVSGAALAAWRMAVTALSGTPGLVAVRSIGVDGRGHTDLVVDASGATLAEALVGSGPLSPGAAVAVFAQVAAGLAAWHGAGLRHGAVSPSTVVIAPDGRAWLAGLDASAPGLELAAVPNRYLAPEGAAGPPSDVYSLAVSVFVALGGTVPYEANPADPALRRLTPPELPGVPAGLMGLLREAMHPDPARRPSAGTFAATLSGLAIPVTATVAAPLAAGAVGAPVRPANDRVVSINLAVSGAALAGGAAAAGVIAGQALGGALQGSGSAGAAAKAGTGLALKITVGAVATAIAAAAVVAAVNWPGGTAENPGTAAGGPSPATSTATDGIRGFDIQNADFVPGYTHGLATGLAPTKFRDGSATAQAKDPSLGYSLGFEIAGAPMYGDFDTDGDLDAAVMIRAIADGGQRALFFWEWRDGAVRQVPYMAFMETPCEYFVDDGFPVVKDNAVEIAARRSTDCDFATTSWSGTVHYGLKNGFPVQLSPGTGAAGFCFHEAGTDLVGKVTPLLGPDPAAPPLTGQYTHIELSQVAPGEPGSDYEGWNLARLTAVDGSVSCGWIPPGTVS</sequence>
<dbReference type="SUPFAM" id="SSF56112">
    <property type="entry name" value="Protein kinase-like (PK-like)"/>
    <property type="match status" value="1"/>
</dbReference>
<dbReference type="PROSITE" id="PS50011">
    <property type="entry name" value="PROTEIN_KINASE_DOM"/>
    <property type="match status" value="1"/>
</dbReference>
<feature type="domain" description="Protein kinase" evidence="1">
    <location>
        <begin position="1"/>
        <end position="230"/>
    </location>
</feature>
<organism evidence="2 3">
    <name type="scientific">Actinorhabdospora filicis</name>
    <dbReference type="NCBI Taxonomy" id="1785913"/>
    <lineage>
        <taxon>Bacteria</taxon>
        <taxon>Bacillati</taxon>
        <taxon>Actinomycetota</taxon>
        <taxon>Actinomycetes</taxon>
        <taxon>Micromonosporales</taxon>
        <taxon>Micromonosporaceae</taxon>
        <taxon>Actinorhabdospora</taxon>
    </lineage>
</organism>
<dbReference type="Proteomes" id="UP001165079">
    <property type="component" value="Unassembled WGS sequence"/>
</dbReference>
<evidence type="ECO:0000313" key="2">
    <source>
        <dbReference type="EMBL" id="GLZ80267.1"/>
    </source>
</evidence>
<dbReference type="InterPro" id="IPR000719">
    <property type="entry name" value="Prot_kinase_dom"/>
</dbReference>
<dbReference type="AlphaFoldDB" id="A0A9W6SQZ9"/>
<dbReference type="GO" id="GO:0005524">
    <property type="term" value="F:ATP binding"/>
    <property type="evidence" value="ECO:0007669"/>
    <property type="project" value="InterPro"/>
</dbReference>
<dbReference type="EMBL" id="BSTX01000004">
    <property type="protein sequence ID" value="GLZ80267.1"/>
    <property type="molecule type" value="Genomic_DNA"/>
</dbReference>
<accession>A0A9W6SQZ9</accession>
<reference evidence="2" key="1">
    <citation type="submission" date="2023-03" db="EMBL/GenBank/DDBJ databases">
        <title>Actinorhabdospora filicis NBRC 111898.</title>
        <authorList>
            <person name="Ichikawa N."/>
            <person name="Sato H."/>
            <person name="Tonouchi N."/>
        </authorList>
    </citation>
    <scope>NUCLEOTIDE SEQUENCE</scope>
    <source>
        <strain evidence="2">NBRC 111898</strain>
    </source>
</reference>
<name>A0A9W6SQZ9_9ACTN</name>
<keyword evidence="3" id="KW-1185">Reference proteome</keyword>
<dbReference type="SMART" id="SM00220">
    <property type="entry name" value="S_TKc"/>
    <property type="match status" value="1"/>
</dbReference>
<proteinExistence type="predicted"/>
<dbReference type="RefSeq" id="WP_285665423.1">
    <property type="nucleotide sequence ID" value="NZ_BSTX01000004.1"/>
</dbReference>
<dbReference type="GO" id="GO:0004672">
    <property type="term" value="F:protein kinase activity"/>
    <property type="evidence" value="ECO:0007669"/>
    <property type="project" value="InterPro"/>
</dbReference>
<comment type="caution">
    <text evidence="2">The sequence shown here is derived from an EMBL/GenBank/DDBJ whole genome shotgun (WGS) entry which is preliminary data.</text>
</comment>